<accession>A0A090MMY3</accession>
<dbReference type="Proteomes" id="UP000035762">
    <property type="component" value="Unassembled WGS sequence"/>
</dbReference>
<evidence type="ECO:0000313" key="1">
    <source>
        <dbReference type="EMBL" id="CEG08741.1"/>
    </source>
</evidence>
<protein>
    <submittedName>
        <fullName evidence="1">Uncharacterized protein</fullName>
    </submittedName>
</protein>
<gene>
    <name evidence="1" type="ORF">BN961_02159</name>
</gene>
<dbReference type="AlphaFoldDB" id="A0A090MMY3"/>
<dbReference type="EMBL" id="CCAZ020000001">
    <property type="protein sequence ID" value="CEG08741.1"/>
    <property type="molecule type" value="Genomic_DNA"/>
</dbReference>
<organism evidence="1 2">
    <name type="scientific">Afipia felis</name>
    <name type="common">Cat scratch disease bacillus</name>
    <dbReference type="NCBI Taxonomy" id="1035"/>
    <lineage>
        <taxon>Bacteria</taxon>
        <taxon>Pseudomonadati</taxon>
        <taxon>Pseudomonadota</taxon>
        <taxon>Alphaproteobacteria</taxon>
        <taxon>Hyphomicrobiales</taxon>
        <taxon>Nitrobacteraceae</taxon>
        <taxon>Afipia</taxon>
    </lineage>
</organism>
<evidence type="ECO:0000313" key="2">
    <source>
        <dbReference type="Proteomes" id="UP000035762"/>
    </source>
</evidence>
<proteinExistence type="predicted"/>
<comment type="caution">
    <text evidence="1">The sequence shown here is derived from an EMBL/GenBank/DDBJ whole genome shotgun (WGS) entry which is preliminary data.</text>
</comment>
<sequence>MKLRWLAPRIINWLKHEQGSIQGVPQGSCASRSASQVGDLNSFSGRAAISGLNYARNTCANGLGTNTFAGLDAVNREGHRNGLLKNVYPDNFLNINLAGAFPTNNSAALQNLSHNESSLLNVFNAQQSPNYRSAPTPFRCRLHRSFQAFLSSWRMG</sequence>
<name>A0A090MMY3_AFIFE</name>
<reference evidence="1 2" key="1">
    <citation type="journal article" date="2014" name="Genome Announc.">
        <title>Genome Sequence of Afipia felis Strain 76713, Isolated in Hospital Water Using an Amoeba Co-Culture Procedure.</title>
        <authorList>
            <person name="Benamar S."/>
            <person name="La Scola B."/>
            <person name="Croce O."/>
        </authorList>
    </citation>
    <scope>NUCLEOTIDE SEQUENCE [LARGE SCALE GENOMIC DNA]</scope>
    <source>
        <strain evidence="1 2">76713</strain>
    </source>
</reference>
<keyword evidence="2" id="KW-1185">Reference proteome</keyword>